<evidence type="ECO:0000313" key="3">
    <source>
        <dbReference type="Proteomes" id="UP000245119"/>
    </source>
</evidence>
<sequence length="138" mass="15247">MSVSESQRCLGYLSSVTYLRSVHSQSRWPPGSNPLGVDTCHRHIVGSIVLLMHRSAGTRHVSACLTPVHGTRCDLHHQTTSGCRKPKVLSRSSLQPPRHPMKSRTKAACRQPWDARAAPAAATAWPLFNGDYQLRQSL</sequence>
<organism evidence="2 3">
    <name type="scientific">Pomacea canaliculata</name>
    <name type="common">Golden apple snail</name>
    <dbReference type="NCBI Taxonomy" id="400727"/>
    <lineage>
        <taxon>Eukaryota</taxon>
        <taxon>Metazoa</taxon>
        <taxon>Spiralia</taxon>
        <taxon>Lophotrochozoa</taxon>
        <taxon>Mollusca</taxon>
        <taxon>Gastropoda</taxon>
        <taxon>Caenogastropoda</taxon>
        <taxon>Architaenioglossa</taxon>
        <taxon>Ampullarioidea</taxon>
        <taxon>Ampullariidae</taxon>
        <taxon>Pomacea</taxon>
    </lineage>
</organism>
<dbReference type="EMBL" id="PZQS01000005">
    <property type="protein sequence ID" value="PVD30612.1"/>
    <property type="molecule type" value="Genomic_DNA"/>
</dbReference>
<reference evidence="2 3" key="1">
    <citation type="submission" date="2018-04" db="EMBL/GenBank/DDBJ databases">
        <title>The genome of golden apple snail Pomacea canaliculata provides insight into stress tolerance and invasive adaptation.</title>
        <authorList>
            <person name="Liu C."/>
            <person name="Liu B."/>
            <person name="Ren Y."/>
            <person name="Zhang Y."/>
            <person name="Wang H."/>
            <person name="Li S."/>
            <person name="Jiang F."/>
            <person name="Yin L."/>
            <person name="Zhang G."/>
            <person name="Qian W."/>
            <person name="Fan W."/>
        </authorList>
    </citation>
    <scope>NUCLEOTIDE SEQUENCE [LARGE SCALE GENOMIC DNA]</scope>
    <source>
        <strain evidence="2">SZHN2017</strain>
        <tissue evidence="2">Muscle</tissue>
    </source>
</reference>
<gene>
    <name evidence="2" type="ORF">C0Q70_09885</name>
</gene>
<name>A0A2T7PB31_POMCA</name>
<evidence type="ECO:0000313" key="2">
    <source>
        <dbReference type="EMBL" id="PVD30612.1"/>
    </source>
</evidence>
<dbReference type="Proteomes" id="UP000245119">
    <property type="component" value="Linkage Group LG5"/>
</dbReference>
<feature type="region of interest" description="Disordered" evidence="1">
    <location>
        <begin position="87"/>
        <end position="106"/>
    </location>
</feature>
<evidence type="ECO:0000256" key="1">
    <source>
        <dbReference type="SAM" id="MobiDB-lite"/>
    </source>
</evidence>
<dbReference type="AlphaFoldDB" id="A0A2T7PB31"/>
<proteinExistence type="predicted"/>
<protein>
    <submittedName>
        <fullName evidence="2">Uncharacterized protein</fullName>
    </submittedName>
</protein>
<keyword evidence="3" id="KW-1185">Reference proteome</keyword>
<comment type="caution">
    <text evidence="2">The sequence shown here is derived from an EMBL/GenBank/DDBJ whole genome shotgun (WGS) entry which is preliminary data.</text>
</comment>
<accession>A0A2T7PB31</accession>